<evidence type="ECO:0000313" key="2">
    <source>
        <dbReference type="EMBL" id="RKO86766.1"/>
    </source>
</evidence>
<sequence>MATLSNNVCFVFLLRDFERYGAWGRIYGASGWWAMHLGLVAPGSRPSSSHAQKDDPFPAHEKKQAGAAVRSEVHADLKASCCCCRFQGWTRSSREDPRPPFQIAMHRAICDSGQGRGGASTSDFLGVPTPAFRVKGLGIGSDLDCISNPQETLPHAPPLPQHRWYPRFFSAPTPPRGAMGSFNPIHPHRFSPVTSRTVAPTLLPGTTNDGSAGLGAAMGSGGPVGENADEEEDTP</sequence>
<proteinExistence type="predicted"/>
<feature type="region of interest" description="Disordered" evidence="1">
    <location>
        <begin position="44"/>
        <end position="65"/>
    </location>
</feature>
<organism evidence="2 3">
    <name type="scientific">Blyttiomyces helicus</name>
    <dbReference type="NCBI Taxonomy" id="388810"/>
    <lineage>
        <taxon>Eukaryota</taxon>
        <taxon>Fungi</taxon>
        <taxon>Fungi incertae sedis</taxon>
        <taxon>Chytridiomycota</taxon>
        <taxon>Chytridiomycota incertae sedis</taxon>
        <taxon>Chytridiomycetes</taxon>
        <taxon>Chytridiomycetes incertae sedis</taxon>
        <taxon>Blyttiomyces</taxon>
    </lineage>
</organism>
<keyword evidence="3" id="KW-1185">Reference proteome</keyword>
<feature type="compositionally biased region" description="Basic and acidic residues" evidence="1">
    <location>
        <begin position="51"/>
        <end position="64"/>
    </location>
</feature>
<feature type="region of interest" description="Disordered" evidence="1">
    <location>
        <begin position="205"/>
        <end position="235"/>
    </location>
</feature>
<evidence type="ECO:0000256" key="1">
    <source>
        <dbReference type="SAM" id="MobiDB-lite"/>
    </source>
</evidence>
<protein>
    <submittedName>
        <fullName evidence="2">Uncharacterized protein</fullName>
    </submittedName>
</protein>
<reference evidence="3" key="1">
    <citation type="journal article" date="2018" name="Nat. Microbiol.">
        <title>Leveraging single-cell genomics to expand the fungal tree of life.</title>
        <authorList>
            <person name="Ahrendt S.R."/>
            <person name="Quandt C.A."/>
            <person name="Ciobanu D."/>
            <person name="Clum A."/>
            <person name="Salamov A."/>
            <person name="Andreopoulos B."/>
            <person name="Cheng J.F."/>
            <person name="Woyke T."/>
            <person name="Pelin A."/>
            <person name="Henrissat B."/>
            <person name="Reynolds N.K."/>
            <person name="Benny G.L."/>
            <person name="Smith M.E."/>
            <person name="James T.Y."/>
            <person name="Grigoriev I.V."/>
        </authorList>
    </citation>
    <scope>NUCLEOTIDE SEQUENCE [LARGE SCALE GENOMIC DNA]</scope>
</reference>
<accession>A0A4P9W990</accession>
<gene>
    <name evidence="2" type="ORF">BDK51DRAFT_47940</name>
</gene>
<feature type="compositionally biased region" description="Gly residues" evidence="1">
    <location>
        <begin position="212"/>
        <end position="224"/>
    </location>
</feature>
<dbReference type="Proteomes" id="UP000269721">
    <property type="component" value="Unassembled WGS sequence"/>
</dbReference>
<dbReference type="AlphaFoldDB" id="A0A4P9W990"/>
<name>A0A4P9W990_9FUNG</name>
<dbReference type="EMBL" id="KZ997933">
    <property type="protein sequence ID" value="RKO86766.1"/>
    <property type="molecule type" value="Genomic_DNA"/>
</dbReference>
<evidence type="ECO:0000313" key="3">
    <source>
        <dbReference type="Proteomes" id="UP000269721"/>
    </source>
</evidence>